<evidence type="ECO:0000256" key="3">
    <source>
        <dbReference type="ARBA" id="ARBA00023002"/>
    </source>
</evidence>
<evidence type="ECO:0000313" key="5">
    <source>
        <dbReference type="EMBL" id="GIG31286.1"/>
    </source>
</evidence>
<dbReference type="PANTHER" id="PTHR43408">
    <property type="entry name" value="FMN REDUCTASE (NADPH)"/>
    <property type="match status" value="1"/>
</dbReference>
<sequence>MDERHLVVISGGLSQPSSTRLLADRLAEATAGELHEHGVTAHVRVVELRDLAHDVVDQTLTGFARGDLADAQQALAAADAVIAVTPVYAASYAGLFKSFVDVLDPDALRGTPVLVAATGGSARHSLVLDHALRPLFAHLGADVVPTAVFAATDDWADAGGDDVHPLPERVRRAGRELAARVAGRAPTRRAGLYDAVPSFEDLLGGA</sequence>
<evidence type="ECO:0000256" key="2">
    <source>
        <dbReference type="ARBA" id="ARBA00022643"/>
    </source>
</evidence>
<keyword evidence="2" id="KW-0288">FMN</keyword>
<evidence type="ECO:0000313" key="7">
    <source>
        <dbReference type="Proteomes" id="UP000577956"/>
    </source>
</evidence>
<organism evidence="6 7">
    <name type="scientific">Cellulomonas oligotrophica</name>
    <dbReference type="NCBI Taxonomy" id="931536"/>
    <lineage>
        <taxon>Bacteria</taxon>
        <taxon>Bacillati</taxon>
        <taxon>Actinomycetota</taxon>
        <taxon>Actinomycetes</taxon>
        <taxon>Micrococcales</taxon>
        <taxon>Cellulomonadaceae</taxon>
        <taxon>Cellulomonas</taxon>
    </lineage>
</organism>
<dbReference type="Gene3D" id="3.40.50.360">
    <property type="match status" value="1"/>
</dbReference>
<dbReference type="NCBIfam" id="TIGR04037">
    <property type="entry name" value="LLM_duo_CE1759"/>
    <property type="match status" value="1"/>
</dbReference>
<accession>A0A7Y9FE68</accession>
<dbReference type="InterPro" id="IPR005025">
    <property type="entry name" value="FMN_Rdtase-like_dom"/>
</dbReference>
<dbReference type="PANTHER" id="PTHR43408:SF2">
    <property type="entry name" value="FMN REDUCTASE (NADPH)"/>
    <property type="match status" value="1"/>
</dbReference>
<dbReference type="GO" id="GO:0052873">
    <property type="term" value="F:FMN reductase (NADPH) activity"/>
    <property type="evidence" value="ECO:0007669"/>
    <property type="project" value="UniProtKB-EC"/>
</dbReference>
<keyword evidence="8" id="KW-1185">Reference proteome</keyword>
<comment type="caution">
    <text evidence="6">The sequence shown here is derived from an EMBL/GenBank/DDBJ whole genome shotgun (WGS) entry which is preliminary data.</text>
</comment>
<name>A0A7Y9FE68_9CELL</name>
<keyword evidence="3 6" id="KW-0560">Oxidoreductase</keyword>
<keyword evidence="1" id="KW-0285">Flavoprotein</keyword>
<dbReference type="Proteomes" id="UP000577956">
    <property type="component" value="Unassembled WGS sequence"/>
</dbReference>
<dbReference type="Pfam" id="PF03358">
    <property type="entry name" value="FMN_red"/>
    <property type="match status" value="1"/>
</dbReference>
<gene>
    <name evidence="6" type="ORF">BKA21_001255</name>
    <name evidence="5" type="ORF">Col01nite_04450</name>
</gene>
<dbReference type="Proteomes" id="UP000618382">
    <property type="component" value="Unassembled WGS sequence"/>
</dbReference>
<dbReference type="EMBL" id="JACCBK010000001">
    <property type="protein sequence ID" value="NYD85706.1"/>
    <property type="molecule type" value="Genomic_DNA"/>
</dbReference>
<dbReference type="InterPro" id="IPR023932">
    <property type="entry name" value="CE1759_FMN_reduct"/>
</dbReference>
<reference evidence="5 8" key="2">
    <citation type="submission" date="2021-01" db="EMBL/GenBank/DDBJ databases">
        <title>Whole genome shotgun sequence of Cellulomonas oligotrophica NBRC 109435.</title>
        <authorList>
            <person name="Komaki H."/>
            <person name="Tamura T."/>
        </authorList>
    </citation>
    <scope>NUCLEOTIDE SEQUENCE [LARGE SCALE GENOMIC DNA]</scope>
    <source>
        <strain evidence="5 8">NBRC 109435</strain>
    </source>
</reference>
<dbReference type="AlphaFoldDB" id="A0A7Y9FE68"/>
<dbReference type="EC" id="1.5.1.38" evidence="6"/>
<feature type="domain" description="NADPH-dependent FMN reductase-like" evidence="4">
    <location>
        <begin position="6"/>
        <end position="154"/>
    </location>
</feature>
<evidence type="ECO:0000313" key="6">
    <source>
        <dbReference type="EMBL" id="NYD85706.1"/>
    </source>
</evidence>
<evidence type="ECO:0000313" key="8">
    <source>
        <dbReference type="Proteomes" id="UP000618382"/>
    </source>
</evidence>
<reference evidence="6 7" key="1">
    <citation type="submission" date="2020-07" db="EMBL/GenBank/DDBJ databases">
        <title>Sequencing the genomes of 1000 actinobacteria strains.</title>
        <authorList>
            <person name="Klenk H.-P."/>
        </authorList>
    </citation>
    <scope>NUCLEOTIDE SEQUENCE [LARGE SCALE GENOMIC DNA]</scope>
    <source>
        <strain evidence="6 7">DSM 24482</strain>
    </source>
</reference>
<dbReference type="EMBL" id="BONN01000001">
    <property type="protein sequence ID" value="GIG31286.1"/>
    <property type="molecule type" value="Genomic_DNA"/>
</dbReference>
<protein>
    <submittedName>
        <fullName evidence="6">FMN reductase</fullName>
        <ecNumber evidence="6">1.5.1.38</ecNumber>
    </submittedName>
    <submittedName>
        <fullName evidence="5">Oxidoreductase</fullName>
    </submittedName>
</protein>
<evidence type="ECO:0000259" key="4">
    <source>
        <dbReference type="Pfam" id="PF03358"/>
    </source>
</evidence>
<dbReference type="RefSeq" id="WP_140457471.1">
    <property type="nucleotide sequence ID" value="NZ_BAABFI010000014.1"/>
</dbReference>
<dbReference type="InterPro" id="IPR051814">
    <property type="entry name" value="NAD(P)H-dep_FMN_reductase"/>
</dbReference>
<evidence type="ECO:0000256" key="1">
    <source>
        <dbReference type="ARBA" id="ARBA00022630"/>
    </source>
</evidence>
<dbReference type="InterPro" id="IPR029039">
    <property type="entry name" value="Flavoprotein-like_sf"/>
</dbReference>
<dbReference type="SUPFAM" id="SSF52218">
    <property type="entry name" value="Flavoproteins"/>
    <property type="match status" value="1"/>
</dbReference>
<proteinExistence type="predicted"/>